<gene>
    <name evidence="2" type="ORF">JR316_012561</name>
</gene>
<dbReference type="InterPro" id="IPR011009">
    <property type="entry name" value="Kinase-like_dom_sf"/>
</dbReference>
<sequence>MSSDTEEFYLIREWEQFWVDIQPFLLQRGYRLRPRYNPNWKPSWLQGKAGKHPVLCEDGILARGETVIDAIRLENGQKVVLKKVETASQEISFATAFSSKEWKKDPRNCCVPILDVVMIPCDDDHALIVMPQLLAFHLLPFRFLGEFCEFALQVLQGLEFLHERTIAHRRVLDICWGNIMMDPSKVIPKGNHFIRWDSHTGKPFKKFEWKTRWSVKPVQYYIIDFGISVKCLNKDARGLGQWGQDKTVPEMLKKEWCNLLMVDIYQLGNVFKQCLSNYQGLDVFAELANAMTKENPNERPTAVESVRMCKKIIDDATGTGTMTSRVWQLKRLIGGRLGSGLMLSTIERLRVRCGCQNPLL</sequence>
<dbReference type="InterPro" id="IPR000719">
    <property type="entry name" value="Prot_kinase_dom"/>
</dbReference>
<dbReference type="SMART" id="SM00220">
    <property type="entry name" value="S_TKc"/>
    <property type="match status" value="1"/>
</dbReference>
<accession>A0A8H7XMI1</accession>
<dbReference type="EMBL" id="JAFIQS010000018">
    <property type="protein sequence ID" value="KAG5162676.1"/>
    <property type="molecule type" value="Genomic_DNA"/>
</dbReference>
<comment type="caution">
    <text evidence="2">The sequence shown here is derived from an EMBL/GenBank/DDBJ whole genome shotgun (WGS) entry which is preliminary data.</text>
</comment>
<organism evidence="2">
    <name type="scientific">Psilocybe cubensis</name>
    <name type="common">Psychedelic mushroom</name>
    <name type="synonym">Stropharia cubensis</name>
    <dbReference type="NCBI Taxonomy" id="181762"/>
    <lineage>
        <taxon>Eukaryota</taxon>
        <taxon>Fungi</taxon>
        <taxon>Dikarya</taxon>
        <taxon>Basidiomycota</taxon>
        <taxon>Agaricomycotina</taxon>
        <taxon>Agaricomycetes</taxon>
        <taxon>Agaricomycetidae</taxon>
        <taxon>Agaricales</taxon>
        <taxon>Agaricineae</taxon>
        <taxon>Strophariaceae</taxon>
        <taxon>Psilocybe</taxon>
    </lineage>
</organism>
<name>A0A8H7XMI1_PSICU</name>
<dbReference type="AlphaFoldDB" id="A0A8H7XMI1"/>
<evidence type="ECO:0000313" key="2">
    <source>
        <dbReference type="EMBL" id="KAG5162676.1"/>
    </source>
</evidence>
<dbReference type="OrthoDB" id="5987198at2759"/>
<dbReference type="GO" id="GO:0005524">
    <property type="term" value="F:ATP binding"/>
    <property type="evidence" value="ECO:0007669"/>
    <property type="project" value="InterPro"/>
</dbReference>
<dbReference type="Gene3D" id="1.10.510.10">
    <property type="entry name" value="Transferase(Phosphotransferase) domain 1"/>
    <property type="match status" value="1"/>
</dbReference>
<dbReference type="GO" id="GO:0004672">
    <property type="term" value="F:protein kinase activity"/>
    <property type="evidence" value="ECO:0007669"/>
    <property type="project" value="InterPro"/>
</dbReference>
<protein>
    <recommendedName>
        <fullName evidence="1">Protein kinase domain-containing protein</fullName>
    </recommendedName>
</protein>
<reference evidence="2" key="1">
    <citation type="submission" date="2021-02" db="EMBL/GenBank/DDBJ databases">
        <title>Psilocybe cubensis genome.</title>
        <authorList>
            <person name="Mckernan K.J."/>
            <person name="Crawford S."/>
            <person name="Trippe A."/>
            <person name="Kane L.T."/>
            <person name="Mclaughlin S."/>
        </authorList>
    </citation>
    <scope>NUCLEOTIDE SEQUENCE [LARGE SCALE GENOMIC DNA]</scope>
    <source>
        <strain evidence="2">MGC-MH-2018</strain>
    </source>
</reference>
<feature type="domain" description="Protein kinase" evidence="1">
    <location>
        <begin position="55"/>
        <end position="313"/>
    </location>
</feature>
<proteinExistence type="predicted"/>
<evidence type="ECO:0000259" key="1">
    <source>
        <dbReference type="SMART" id="SM00220"/>
    </source>
</evidence>
<dbReference type="SUPFAM" id="SSF56112">
    <property type="entry name" value="Protein kinase-like (PK-like)"/>
    <property type="match status" value="1"/>
</dbReference>